<evidence type="ECO:0000313" key="3">
    <source>
        <dbReference type="EMBL" id="MBC6110297.1"/>
    </source>
</evidence>
<dbReference type="EMBL" id="JACRYL010000006">
    <property type="protein sequence ID" value="MBC6110297.1"/>
    <property type="molecule type" value="Genomic_DNA"/>
</dbReference>
<evidence type="ECO:0000313" key="4">
    <source>
        <dbReference type="Proteomes" id="UP000652755"/>
    </source>
</evidence>
<accession>A0ABR7KQF1</accession>
<keyword evidence="2" id="KW-0732">Signal</keyword>
<protein>
    <submittedName>
        <fullName evidence="3">Uncharacterized protein</fullName>
    </submittedName>
</protein>
<dbReference type="RefSeq" id="WP_187070772.1">
    <property type="nucleotide sequence ID" value="NZ_JACRYL010000006.1"/>
</dbReference>
<organism evidence="3 4">
    <name type="scientific">Pedobacter fastidiosus</name>
    <dbReference type="NCBI Taxonomy" id="2765361"/>
    <lineage>
        <taxon>Bacteria</taxon>
        <taxon>Pseudomonadati</taxon>
        <taxon>Bacteroidota</taxon>
        <taxon>Sphingobacteriia</taxon>
        <taxon>Sphingobacteriales</taxon>
        <taxon>Sphingobacteriaceae</taxon>
        <taxon>Pedobacter</taxon>
    </lineage>
</organism>
<feature type="region of interest" description="Disordered" evidence="1">
    <location>
        <begin position="154"/>
        <end position="174"/>
    </location>
</feature>
<dbReference type="Proteomes" id="UP000652755">
    <property type="component" value="Unassembled WGS sequence"/>
</dbReference>
<feature type="chain" id="PRO_5046855327" evidence="2">
    <location>
        <begin position="22"/>
        <end position="174"/>
    </location>
</feature>
<keyword evidence="4" id="KW-1185">Reference proteome</keyword>
<reference evidence="3 4" key="1">
    <citation type="submission" date="2020-08" db="EMBL/GenBank/DDBJ databases">
        <authorList>
            <person name="Sun Q."/>
            <person name="Inoue M."/>
        </authorList>
    </citation>
    <scope>NUCLEOTIDE SEQUENCE [LARGE SCALE GENOMIC DNA]</scope>
    <source>
        <strain evidence="3 4">CCM 8938</strain>
    </source>
</reference>
<evidence type="ECO:0000256" key="1">
    <source>
        <dbReference type="SAM" id="MobiDB-lite"/>
    </source>
</evidence>
<comment type="caution">
    <text evidence="3">The sequence shown here is derived from an EMBL/GenBank/DDBJ whole genome shotgun (WGS) entry which is preliminary data.</text>
</comment>
<feature type="compositionally biased region" description="Basic residues" evidence="1">
    <location>
        <begin position="165"/>
        <end position="174"/>
    </location>
</feature>
<feature type="signal peptide" evidence="2">
    <location>
        <begin position="1"/>
        <end position="21"/>
    </location>
</feature>
<sequence>MRKSLIILGLFTILNLSSALGQTGVNNTIYLFCNRDDLKLSVNEVREATKQVVISFFFTKSWTIWGDKQSQIMLMHTTKPIPDKQWGWIATSENIEEIKKLSNLMTLDQFVEKLNQPDFVSSLGSMKLVMLLGWTNGKKFERYPVKVGTSISDPHDLNIPEQKPVKPRRSYKSN</sequence>
<evidence type="ECO:0000256" key="2">
    <source>
        <dbReference type="SAM" id="SignalP"/>
    </source>
</evidence>
<name>A0ABR7KQF1_9SPHI</name>
<proteinExistence type="predicted"/>
<gene>
    <name evidence="3" type="ORF">H7U22_07660</name>
</gene>